<proteinExistence type="predicted"/>
<dbReference type="RefSeq" id="WP_184790607.1">
    <property type="nucleotide sequence ID" value="NZ_JACHGT010000013.1"/>
</dbReference>
<sequence length="173" mass="19078">MGQVAGRLARLRITVTSPDGSVRVTLTSRDISLRLRPGYAESHTDRSLGAQIATALSSALTGYSRAAELIRADLADGRPVPQVTDLRADHPRRRLFDAAQDVVVQVYSAEDFVSLEWRGDTDFTVELRPGTVRRLSEEELTGEVNSAVRAAATERRRRINEVHRTALREAVDG</sequence>
<evidence type="ECO:0000313" key="2">
    <source>
        <dbReference type="Proteomes" id="UP000548476"/>
    </source>
</evidence>
<evidence type="ECO:0000313" key="1">
    <source>
        <dbReference type="EMBL" id="MBB6037803.1"/>
    </source>
</evidence>
<organism evidence="1 2">
    <name type="scientific">Phytomonospora endophytica</name>
    <dbReference type="NCBI Taxonomy" id="714109"/>
    <lineage>
        <taxon>Bacteria</taxon>
        <taxon>Bacillati</taxon>
        <taxon>Actinomycetota</taxon>
        <taxon>Actinomycetes</taxon>
        <taxon>Micromonosporales</taxon>
        <taxon>Micromonosporaceae</taxon>
        <taxon>Phytomonospora</taxon>
    </lineage>
</organism>
<gene>
    <name evidence="1" type="ORF">HNR73_005681</name>
</gene>
<keyword evidence="2" id="KW-1185">Reference proteome</keyword>
<dbReference type="AlphaFoldDB" id="A0A841FSL8"/>
<comment type="caution">
    <text evidence="1">The sequence shown here is derived from an EMBL/GenBank/DDBJ whole genome shotgun (WGS) entry which is preliminary data.</text>
</comment>
<accession>A0A841FSL8</accession>
<protein>
    <submittedName>
        <fullName evidence="1">Uncharacterized protein</fullName>
    </submittedName>
</protein>
<dbReference type="Proteomes" id="UP000548476">
    <property type="component" value="Unassembled WGS sequence"/>
</dbReference>
<name>A0A841FSL8_9ACTN</name>
<reference evidence="1 2" key="1">
    <citation type="submission" date="2020-08" db="EMBL/GenBank/DDBJ databases">
        <title>Genomic Encyclopedia of Type Strains, Phase IV (KMG-IV): sequencing the most valuable type-strain genomes for metagenomic binning, comparative biology and taxonomic classification.</title>
        <authorList>
            <person name="Goeker M."/>
        </authorList>
    </citation>
    <scope>NUCLEOTIDE SEQUENCE [LARGE SCALE GENOMIC DNA]</scope>
    <source>
        <strain evidence="1 2">YIM 65646</strain>
    </source>
</reference>
<dbReference type="EMBL" id="JACHGT010000013">
    <property type="protein sequence ID" value="MBB6037803.1"/>
    <property type="molecule type" value="Genomic_DNA"/>
</dbReference>